<evidence type="ECO:0000256" key="1">
    <source>
        <dbReference type="SAM" id="MobiDB-lite"/>
    </source>
</evidence>
<dbReference type="EMBL" id="GBRH01222125">
    <property type="protein sequence ID" value="JAD75770.1"/>
    <property type="molecule type" value="Transcribed_RNA"/>
</dbReference>
<proteinExistence type="predicted"/>
<reference evidence="2" key="1">
    <citation type="submission" date="2014-09" db="EMBL/GenBank/DDBJ databases">
        <authorList>
            <person name="Magalhaes I.L.F."/>
            <person name="Oliveira U."/>
            <person name="Santos F.R."/>
            <person name="Vidigal T.H.D.A."/>
            <person name="Brescovit A.D."/>
            <person name="Santos A.J."/>
        </authorList>
    </citation>
    <scope>NUCLEOTIDE SEQUENCE</scope>
    <source>
        <tissue evidence="2">Shoot tissue taken approximately 20 cm above the soil surface</tissue>
    </source>
</reference>
<organism evidence="2">
    <name type="scientific">Arundo donax</name>
    <name type="common">Giant reed</name>
    <name type="synonym">Donax arundinaceus</name>
    <dbReference type="NCBI Taxonomy" id="35708"/>
    <lineage>
        <taxon>Eukaryota</taxon>
        <taxon>Viridiplantae</taxon>
        <taxon>Streptophyta</taxon>
        <taxon>Embryophyta</taxon>
        <taxon>Tracheophyta</taxon>
        <taxon>Spermatophyta</taxon>
        <taxon>Magnoliopsida</taxon>
        <taxon>Liliopsida</taxon>
        <taxon>Poales</taxon>
        <taxon>Poaceae</taxon>
        <taxon>PACMAD clade</taxon>
        <taxon>Arundinoideae</taxon>
        <taxon>Arundineae</taxon>
        <taxon>Arundo</taxon>
    </lineage>
</organism>
<feature type="compositionally biased region" description="Polar residues" evidence="1">
    <location>
        <begin position="1"/>
        <end position="16"/>
    </location>
</feature>
<reference evidence="2" key="2">
    <citation type="journal article" date="2015" name="Data Brief">
        <title>Shoot transcriptome of the giant reed, Arundo donax.</title>
        <authorList>
            <person name="Barrero R.A."/>
            <person name="Guerrero F.D."/>
            <person name="Moolhuijzen P."/>
            <person name="Goolsby J.A."/>
            <person name="Tidwell J."/>
            <person name="Bellgard S.E."/>
            <person name="Bellgard M.I."/>
        </authorList>
    </citation>
    <scope>NUCLEOTIDE SEQUENCE</scope>
    <source>
        <tissue evidence="2">Shoot tissue taken approximately 20 cm above the soil surface</tissue>
    </source>
</reference>
<sequence length="74" mass="7579">MGAISTSEEGTTSLSKMDSPRFPTVCVRSSRRPAPAGEGEDAMSALLPGAAIPIHLASPQTSNIFGEAHGEAKP</sequence>
<protein>
    <submittedName>
        <fullName evidence="2">Uncharacterized protein</fullName>
    </submittedName>
</protein>
<dbReference type="AlphaFoldDB" id="A0A0A9CQV6"/>
<feature type="region of interest" description="Disordered" evidence="1">
    <location>
        <begin position="1"/>
        <end position="42"/>
    </location>
</feature>
<evidence type="ECO:0000313" key="2">
    <source>
        <dbReference type="EMBL" id="JAD75770.1"/>
    </source>
</evidence>
<accession>A0A0A9CQV6</accession>
<name>A0A0A9CQV6_ARUDO</name>